<comment type="domain">
    <text evidence="6">The PPC domain mediates interactions between AHL proteins.</text>
</comment>
<name>A0A8D9CRH6_BRACM</name>
<dbReference type="Pfam" id="PF03479">
    <property type="entry name" value="PCC"/>
    <property type="match status" value="1"/>
</dbReference>
<accession>A0A8D9CRH6</accession>
<keyword evidence="7" id="KW-0732">Signal</keyword>
<gene>
    <name evidence="9" type="ORF">BRAPAZ1V2_A09P04890.2</name>
</gene>
<dbReference type="GO" id="GO:0005634">
    <property type="term" value="C:nucleus"/>
    <property type="evidence" value="ECO:0007669"/>
    <property type="project" value="UniProtKB-SubCell"/>
</dbReference>
<evidence type="ECO:0000256" key="6">
    <source>
        <dbReference type="RuleBase" id="RU367031"/>
    </source>
</evidence>
<dbReference type="PANTHER" id="PTHR31500:SF99">
    <property type="entry name" value="AT-HOOK MOTIF NUCLEAR-LOCALIZED PROTEIN"/>
    <property type="match status" value="1"/>
</dbReference>
<dbReference type="Gene3D" id="3.30.1330.80">
    <property type="entry name" value="Hypothetical protein, similar to alpha- acetolactate decarboxylase, domain 2"/>
    <property type="match status" value="1"/>
</dbReference>
<dbReference type="PANTHER" id="PTHR31500">
    <property type="entry name" value="AT-HOOK MOTIF NUCLEAR-LOCALIZED PROTEIN 9"/>
    <property type="match status" value="1"/>
</dbReference>
<evidence type="ECO:0000313" key="10">
    <source>
        <dbReference type="Proteomes" id="UP000694005"/>
    </source>
</evidence>
<feature type="non-terminal residue" evidence="9">
    <location>
        <position position="115"/>
    </location>
</feature>
<evidence type="ECO:0000256" key="7">
    <source>
        <dbReference type="SAM" id="SignalP"/>
    </source>
</evidence>
<feature type="chain" id="PRO_5034337938" description="AT-hook motif nuclear-localized protein" evidence="7">
    <location>
        <begin position="18"/>
        <end position="115"/>
    </location>
</feature>
<feature type="signal peptide" evidence="7">
    <location>
        <begin position="1"/>
        <end position="17"/>
    </location>
</feature>
<reference evidence="9 10" key="1">
    <citation type="submission" date="2021-07" db="EMBL/GenBank/DDBJ databases">
        <authorList>
            <consortium name="Genoscope - CEA"/>
            <person name="William W."/>
        </authorList>
    </citation>
    <scope>NUCLEOTIDE SEQUENCE [LARGE SCALE GENOMIC DNA]</scope>
</reference>
<keyword evidence="3 6" id="KW-0238">DNA-binding</keyword>
<evidence type="ECO:0000259" key="8">
    <source>
        <dbReference type="Pfam" id="PF03479"/>
    </source>
</evidence>
<dbReference type="SUPFAM" id="SSF117856">
    <property type="entry name" value="AF0104/ALDC/Ptd012-like"/>
    <property type="match status" value="1"/>
</dbReference>
<keyword evidence="4 6" id="KW-0804">Transcription</keyword>
<dbReference type="InterPro" id="IPR005175">
    <property type="entry name" value="PPC_dom"/>
</dbReference>
<keyword evidence="5 6" id="KW-0539">Nucleus</keyword>
<feature type="domain" description="PPC" evidence="8">
    <location>
        <begin position="52"/>
        <end position="106"/>
    </location>
</feature>
<evidence type="ECO:0000256" key="1">
    <source>
        <dbReference type="ARBA" id="ARBA00004123"/>
    </source>
</evidence>
<dbReference type="Gramene" id="A09p04890.2_BraZ1">
    <property type="protein sequence ID" value="A09p04890.2_BraZ1.CDS"/>
    <property type="gene ID" value="A09g04890.2_BraZ1"/>
</dbReference>
<evidence type="ECO:0000256" key="2">
    <source>
        <dbReference type="ARBA" id="ARBA00023015"/>
    </source>
</evidence>
<dbReference type="Proteomes" id="UP000694005">
    <property type="component" value="Chromosome A09"/>
</dbReference>
<protein>
    <recommendedName>
        <fullName evidence="6">AT-hook motif nuclear-localized protein</fullName>
    </recommendedName>
</protein>
<evidence type="ECO:0000256" key="5">
    <source>
        <dbReference type="ARBA" id="ARBA00023242"/>
    </source>
</evidence>
<dbReference type="EMBL" id="LS974625">
    <property type="protein sequence ID" value="CAG7860022.1"/>
    <property type="molecule type" value="Genomic_DNA"/>
</dbReference>
<dbReference type="AlphaFoldDB" id="A0A8D9CRH6"/>
<evidence type="ECO:0000256" key="3">
    <source>
        <dbReference type="ARBA" id="ARBA00023125"/>
    </source>
</evidence>
<organism evidence="9 10">
    <name type="scientific">Brassica campestris</name>
    <name type="common">Field mustard</name>
    <dbReference type="NCBI Taxonomy" id="3711"/>
    <lineage>
        <taxon>Eukaryota</taxon>
        <taxon>Viridiplantae</taxon>
        <taxon>Streptophyta</taxon>
        <taxon>Embryophyta</taxon>
        <taxon>Tracheophyta</taxon>
        <taxon>Spermatophyta</taxon>
        <taxon>Magnoliopsida</taxon>
        <taxon>eudicotyledons</taxon>
        <taxon>Gunneridae</taxon>
        <taxon>Pentapetalae</taxon>
        <taxon>rosids</taxon>
        <taxon>malvids</taxon>
        <taxon>Brassicales</taxon>
        <taxon>Brassicaceae</taxon>
        <taxon>Brassiceae</taxon>
        <taxon>Brassica</taxon>
    </lineage>
</organism>
<evidence type="ECO:0000313" key="9">
    <source>
        <dbReference type="EMBL" id="CAG7860022.1"/>
    </source>
</evidence>
<dbReference type="GO" id="GO:0003680">
    <property type="term" value="F:minor groove of adenine-thymine-rich DNA binding"/>
    <property type="evidence" value="ECO:0007669"/>
    <property type="project" value="UniProtKB-UniRule"/>
</dbReference>
<keyword evidence="2 6" id="KW-0805">Transcription regulation</keyword>
<comment type="function">
    <text evidence="6">Transcription factor that specifically binds AT-rich DNA sequences related to the nuclear matrix attachment regions (MARs).</text>
</comment>
<dbReference type="InterPro" id="IPR039605">
    <property type="entry name" value="AHL"/>
</dbReference>
<comment type="subcellular location">
    <subcellularLocation>
        <location evidence="1 6">Nucleus</location>
    </subcellularLocation>
</comment>
<sequence length="115" mass="11893">PLSLLLSLLRSWHLLLPIPPPENGDAKPPPASRLRLNPALSVRNGQSFVNITPGEGQYEILSLIGSYIRGEHGGKTGGLSVCLSSSDGFGGGVGGPLKAAGPVQVVPFLFSILVV</sequence>
<proteinExistence type="predicted"/>
<evidence type="ECO:0000256" key="4">
    <source>
        <dbReference type="ARBA" id="ARBA00023163"/>
    </source>
</evidence>